<sequence>MKKTLFILLTLVIAACAKQPNTKITNFLKANVTQKDSVLSLNRFNAFEWDTLYIVPPYTNADREEGEWTKASAELSDTGIRSRDDISVLLFFNKGELAGYTEVKNAIYFADLGRANDGTMITYKRKDCVFAYKQIGPGWFEFKKSDQINVLKK</sequence>
<feature type="chain" id="PRO_5037274185" description="Lipoprotein" evidence="1">
    <location>
        <begin position="18"/>
        <end position="153"/>
    </location>
</feature>
<gene>
    <name evidence="2" type="ORF">IRJ16_07425</name>
</gene>
<proteinExistence type="predicted"/>
<dbReference type="PROSITE" id="PS51257">
    <property type="entry name" value="PROKAR_LIPOPROTEIN"/>
    <property type="match status" value="1"/>
</dbReference>
<comment type="caution">
    <text evidence="2">The sequence shown here is derived from an EMBL/GenBank/DDBJ whole genome shotgun (WGS) entry which is preliminary data.</text>
</comment>
<evidence type="ECO:0000256" key="1">
    <source>
        <dbReference type="SAM" id="SignalP"/>
    </source>
</evidence>
<name>A0A929KVY6_9SPHI</name>
<protein>
    <recommendedName>
        <fullName evidence="4">Lipoprotein</fullName>
    </recommendedName>
</protein>
<keyword evidence="1" id="KW-0732">Signal</keyword>
<dbReference type="Proteomes" id="UP000622475">
    <property type="component" value="Unassembled WGS sequence"/>
</dbReference>
<evidence type="ECO:0008006" key="4">
    <source>
        <dbReference type="Google" id="ProtNLM"/>
    </source>
</evidence>
<evidence type="ECO:0000313" key="3">
    <source>
        <dbReference type="Proteomes" id="UP000622475"/>
    </source>
</evidence>
<dbReference type="AlphaFoldDB" id="A0A929KVY6"/>
<feature type="signal peptide" evidence="1">
    <location>
        <begin position="1"/>
        <end position="17"/>
    </location>
</feature>
<dbReference type="RefSeq" id="WP_194110889.1">
    <property type="nucleotide sequence ID" value="NZ_JADFFL010000002.1"/>
</dbReference>
<keyword evidence="3" id="KW-1185">Reference proteome</keyword>
<reference evidence="2" key="1">
    <citation type="submission" date="2020-10" db="EMBL/GenBank/DDBJ databases">
        <title>Mucilaginibacter mali sp. nov., isolated from rhizosphere soil of apple orchard.</title>
        <authorList>
            <person name="Lee J.-S."/>
            <person name="Kim H.S."/>
            <person name="Kim J.-S."/>
        </authorList>
    </citation>
    <scope>NUCLEOTIDE SEQUENCE</scope>
    <source>
        <strain evidence="2">KCTC 22746</strain>
    </source>
</reference>
<evidence type="ECO:0000313" key="2">
    <source>
        <dbReference type="EMBL" id="MBE9661712.1"/>
    </source>
</evidence>
<organism evidence="2 3">
    <name type="scientific">Mucilaginibacter myungsuensis</name>
    <dbReference type="NCBI Taxonomy" id="649104"/>
    <lineage>
        <taxon>Bacteria</taxon>
        <taxon>Pseudomonadati</taxon>
        <taxon>Bacteroidota</taxon>
        <taxon>Sphingobacteriia</taxon>
        <taxon>Sphingobacteriales</taxon>
        <taxon>Sphingobacteriaceae</taxon>
        <taxon>Mucilaginibacter</taxon>
    </lineage>
</organism>
<accession>A0A929KVY6</accession>
<dbReference type="EMBL" id="JADFFL010000002">
    <property type="protein sequence ID" value="MBE9661712.1"/>
    <property type="molecule type" value="Genomic_DNA"/>
</dbReference>